<gene>
    <name evidence="4" type="ORF">CV019_08130</name>
    <name evidence="3" type="ORF">RO950_11360</name>
</gene>
<comment type="caution">
    <text evidence="4">The sequence shown here is derived from an EMBL/GenBank/DDBJ whole genome shotgun (WGS) entry which is preliminary data.</text>
</comment>
<reference evidence="3 6" key="2">
    <citation type="submission" date="2023-08" db="EMBL/GenBank/DDBJ databases">
        <title>Genomic surveillance of Staphylococcus haemolyticus neonatal outbreak in southern France.</title>
        <authorList>
            <person name="Magnan C."/>
            <person name="Morsli M."/>
            <person name="Thiery B."/>
            <person name="Salipante F."/>
            <person name="Attar J."/>
            <person name="Massimo D.M."/>
            <person name="Ory J."/>
            <person name="Pantel A."/>
            <person name="Lavigne J.-P."/>
        </authorList>
    </citation>
    <scope>NUCLEOTIDE SEQUENCE [LARGE SCALE GENOMIC DNA]</scope>
    <source>
        <strain evidence="3 6">NSH026</strain>
    </source>
</reference>
<dbReference type="PIRSF" id="PIRSF026631">
    <property type="entry name" value="UCP026631"/>
    <property type="match status" value="1"/>
</dbReference>
<dbReference type="EMBL" id="JAVSOO010000041">
    <property type="protein sequence ID" value="MDT4287576.1"/>
    <property type="molecule type" value="Genomic_DNA"/>
</dbReference>
<dbReference type="InterPro" id="IPR014529">
    <property type="entry name" value="UCP026631"/>
</dbReference>
<feature type="domain" description="YdbS-like PH" evidence="2">
    <location>
        <begin position="266"/>
        <end position="352"/>
    </location>
</feature>
<keyword evidence="1" id="KW-1133">Transmembrane helix</keyword>
<keyword evidence="6" id="KW-1185">Reference proteome</keyword>
<dbReference type="Pfam" id="PF03703">
    <property type="entry name" value="bPH_2"/>
    <property type="match status" value="2"/>
</dbReference>
<organism evidence="4 5">
    <name type="scientific">Staphylococcus haemolyticus</name>
    <dbReference type="NCBI Taxonomy" id="1283"/>
    <lineage>
        <taxon>Bacteria</taxon>
        <taxon>Bacillati</taxon>
        <taxon>Bacillota</taxon>
        <taxon>Bacilli</taxon>
        <taxon>Bacillales</taxon>
        <taxon>Staphylococcaceae</taxon>
        <taxon>Staphylococcus</taxon>
    </lineage>
</organism>
<feature type="transmembrane region" description="Helical" evidence="1">
    <location>
        <begin position="378"/>
        <end position="396"/>
    </location>
</feature>
<reference evidence="4 5" key="1">
    <citation type="submission" date="2017-11" db="EMBL/GenBank/DDBJ databases">
        <authorList>
            <person name="Founou R.C."/>
            <person name="Founou L."/>
            <person name="Allam M."/>
            <person name="Ismail A."/>
            <person name="Essack S.Y."/>
        </authorList>
    </citation>
    <scope>NUCLEOTIDE SEQUENCE [LARGE SCALE GENOMIC DNA]</scope>
    <source>
        <strain evidence="4 5">G811N2B1</strain>
    </source>
</reference>
<evidence type="ECO:0000313" key="5">
    <source>
        <dbReference type="Proteomes" id="UP000238153"/>
    </source>
</evidence>
<dbReference type="PANTHER" id="PTHR34473:SF2">
    <property type="entry name" value="UPF0699 TRANSMEMBRANE PROTEIN YDBT"/>
    <property type="match status" value="1"/>
</dbReference>
<evidence type="ECO:0000313" key="3">
    <source>
        <dbReference type="EMBL" id="MDT4287576.1"/>
    </source>
</evidence>
<accession>A0A2A1K8A0</accession>
<protein>
    <submittedName>
        <fullName evidence="3">PH domain-containing protein</fullName>
    </submittedName>
</protein>
<dbReference type="PANTHER" id="PTHR34473">
    <property type="entry name" value="UPF0699 TRANSMEMBRANE PROTEIN YDBS"/>
    <property type="match status" value="1"/>
</dbReference>
<dbReference type="Proteomes" id="UP001269271">
    <property type="component" value="Unassembled WGS sequence"/>
</dbReference>
<evidence type="ECO:0000259" key="2">
    <source>
        <dbReference type="Pfam" id="PF03703"/>
    </source>
</evidence>
<name>A0A2A1K8A0_STAHA</name>
<feature type="transmembrane region" description="Helical" evidence="1">
    <location>
        <begin position="239"/>
        <end position="264"/>
    </location>
</feature>
<dbReference type="AlphaFoldDB" id="A0A2A1K8A0"/>
<dbReference type="GeneID" id="93780345"/>
<feature type="transmembrane region" description="Helical" evidence="1">
    <location>
        <begin position="47"/>
        <end position="65"/>
    </location>
</feature>
<dbReference type="EMBL" id="PGWX01000324">
    <property type="protein sequence ID" value="PPJ74196.1"/>
    <property type="molecule type" value="Genomic_DNA"/>
</dbReference>
<feature type="transmembrane region" description="Helical" evidence="1">
    <location>
        <begin position="195"/>
        <end position="219"/>
    </location>
</feature>
<feature type="transmembrane region" description="Helical" evidence="1">
    <location>
        <begin position="402"/>
        <end position="419"/>
    </location>
</feature>
<feature type="transmembrane region" description="Helical" evidence="1">
    <location>
        <begin position="12"/>
        <end position="35"/>
    </location>
</feature>
<dbReference type="STRING" id="1283.ShL2_00848"/>
<keyword evidence="1" id="KW-0812">Transmembrane</keyword>
<evidence type="ECO:0000256" key="1">
    <source>
        <dbReference type="SAM" id="Phobius"/>
    </source>
</evidence>
<dbReference type="InterPro" id="IPR005182">
    <property type="entry name" value="YdbS-like_PH"/>
</dbReference>
<evidence type="ECO:0000313" key="4">
    <source>
        <dbReference type="EMBL" id="PPJ74196.1"/>
    </source>
</evidence>
<evidence type="ECO:0000313" key="6">
    <source>
        <dbReference type="Proteomes" id="UP001269271"/>
    </source>
</evidence>
<feature type="domain" description="YdbS-like PH" evidence="2">
    <location>
        <begin position="69"/>
        <end position="143"/>
    </location>
</feature>
<sequence>MFNPQKLHPISYITGIIDVIKQNIFTFIILVGFNIWNFDFTEIRHYIGPSIFLFIFILTFIHRFLEIKVTRYWIENDQFIVTSGWLNKKRKELNLSRIQSLDTTQGLINQIVGGVSLQIKTPSDGIELATITKKQSEFIEQTIRMRQKELNNDTQEYSINDEADENELKTEQYNASTSVTESNSEHVFNMSLTSLILMAMTSGAIGVAFAAVSPIVGAFQDIIPWDKWTSNLWHWVNSVLIIVLFVVVSILIISYVLGTIITIIRYYNYKVVQQGNHLKISYGLFNVKNLTVPTDRLQAVLEKQSFLRKIFGYTSIHFIITSDMDIESKDDASDNGKIMILPFIRQKEAYEIIGKLVPEMKFNKVENIMPWNGFHRHFFIPSIIVLILASIGTYFWSAWSFFIALMIIIVMMSHAYIYVKNAGLVIENDEITLKRVSTFGFQTYYFKTDKIIGMETSQHPFLERSHLANLYFLIAKGSIFEFMELKFIKEDTSQRYVDAYLRGEYDV</sequence>
<dbReference type="Proteomes" id="UP000238153">
    <property type="component" value="Unassembled WGS sequence"/>
</dbReference>
<dbReference type="KEGG" id="shh:ShL2_00848"/>
<dbReference type="RefSeq" id="WP_016931363.1">
    <property type="nucleotide sequence ID" value="NZ_BKAY01000034.1"/>
</dbReference>
<proteinExistence type="predicted"/>
<keyword evidence="1" id="KW-0472">Membrane</keyword>